<feature type="domain" description="Dockerin" evidence="2">
    <location>
        <begin position="490"/>
        <end position="546"/>
    </location>
</feature>
<evidence type="ECO:0000259" key="2">
    <source>
        <dbReference type="PROSITE" id="PS51766"/>
    </source>
</evidence>
<evidence type="ECO:0000313" key="3">
    <source>
        <dbReference type="EMBL" id="OHA95843.1"/>
    </source>
</evidence>
<dbReference type="InterPro" id="IPR006626">
    <property type="entry name" value="PbH1"/>
</dbReference>
<dbReference type="Proteomes" id="UP000178175">
    <property type="component" value="Unassembled WGS sequence"/>
</dbReference>
<dbReference type="InterPro" id="IPR012334">
    <property type="entry name" value="Pectin_lyas_fold"/>
</dbReference>
<dbReference type="SMART" id="SM00710">
    <property type="entry name" value="PbH1"/>
    <property type="match status" value="5"/>
</dbReference>
<dbReference type="AlphaFoldDB" id="A0A1G2TF27"/>
<proteinExistence type="predicted"/>
<dbReference type="InterPro" id="IPR036439">
    <property type="entry name" value="Dockerin_dom_sf"/>
</dbReference>
<dbReference type="Pfam" id="PF13229">
    <property type="entry name" value="Beta_helix"/>
    <property type="match status" value="1"/>
</dbReference>
<dbReference type="InterPro" id="IPR011050">
    <property type="entry name" value="Pectin_lyase_fold/virulence"/>
</dbReference>
<protein>
    <recommendedName>
        <fullName evidence="2">Dockerin domain-containing protein</fullName>
    </recommendedName>
</protein>
<dbReference type="SUPFAM" id="SSF51126">
    <property type="entry name" value="Pectin lyase-like"/>
    <property type="match status" value="1"/>
</dbReference>
<dbReference type="InterPro" id="IPR016134">
    <property type="entry name" value="Dockerin_dom"/>
</dbReference>
<name>A0A1G2TF27_9BACT</name>
<dbReference type="GO" id="GO:0004553">
    <property type="term" value="F:hydrolase activity, hydrolyzing O-glycosyl compounds"/>
    <property type="evidence" value="ECO:0007669"/>
    <property type="project" value="InterPro"/>
</dbReference>
<gene>
    <name evidence="3" type="ORF">A3C70_00045</name>
</gene>
<sequence>MKNQILNFIILGILFILSFGFSKAVTAATRTVSSSSELQSALGVSGDVIQIRGGTYNGGFTVSGSNMTIKNYPGETPILDAGNGSVPLRVNGSNNTIEGLIIRNSNDSCVWLTGSGHKIRNNEVYNCTQGGIVMWDAGGHFLIEGNRIHDWLGKDNWDGIEIHGTNYLVVKNNVLWSPGPGIGDFIDAGSLESNIHHIVYDGNTAYCTGSCLNNPYESKIKINKVPTRSILRRNTITGTSFTFYVKPFKEVAIYNNTAVNCLNNCIMFWQDGDGPSGWGGVSVKNNIFAYSGGYLLQHSRDAADGAWPSIRMDHNVYRFSNQAIIWAMLSGESNYGTSLAEYNRWRTVTGQEPSGGKYSTQSLSQLFASLSTTDFRLASGGDAIDAGGALTKTRSSGSGTVVPVDDSFYFFDGYGLTDGDTIQIGSNVVKVIAVGEAAGNNTVTIDRSITWSAGDGVSLPYNGAAPDAGAIEYGSGGSTGPAPTPSSSGGSILKGDLNNDKIVNSLDWSIMNGRWFTNDTAADLNIDGIVNSLDFSIMNGNWLKSV</sequence>
<comment type="caution">
    <text evidence="3">The sequence shown here is derived from an EMBL/GenBank/DDBJ whole genome shotgun (WGS) entry which is preliminary data.</text>
</comment>
<dbReference type="Gene3D" id="2.160.20.10">
    <property type="entry name" value="Single-stranded right-handed beta-helix, Pectin lyase-like"/>
    <property type="match status" value="1"/>
</dbReference>
<dbReference type="EMBL" id="MHVR01000015">
    <property type="protein sequence ID" value="OHA95843.1"/>
    <property type="molecule type" value="Genomic_DNA"/>
</dbReference>
<dbReference type="Gene3D" id="1.10.1330.10">
    <property type="entry name" value="Dockerin domain"/>
    <property type="match status" value="1"/>
</dbReference>
<accession>A0A1G2TF27</accession>
<evidence type="ECO:0000256" key="1">
    <source>
        <dbReference type="SAM" id="MobiDB-lite"/>
    </source>
</evidence>
<dbReference type="InterPro" id="IPR002105">
    <property type="entry name" value="Dockerin_1_rpt"/>
</dbReference>
<dbReference type="SUPFAM" id="SSF63446">
    <property type="entry name" value="Type I dockerin domain"/>
    <property type="match status" value="1"/>
</dbReference>
<dbReference type="GO" id="GO:0000272">
    <property type="term" value="P:polysaccharide catabolic process"/>
    <property type="evidence" value="ECO:0007669"/>
    <property type="project" value="InterPro"/>
</dbReference>
<dbReference type="Pfam" id="PF00404">
    <property type="entry name" value="Dockerin_1"/>
    <property type="match status" value="1"/>
</dbReference>
<dbReference type="PROSITE" id="PS51766">
    <property type="entry name" value="DOCKERIN"/>
    <property type="match status" value="1"/>
</dbReference>
<evidence type="ECO:0000313" key="4">
    <source>
        <dbReference type="Proteomes" id="UP000178175"/>
    </source>
</evidence>
<reference evidence="3 4" key="1">
    <citation type="journal article" date="2016" name="Nat. Commun.">
        <title>Thousands of microbial genomes shed light on interconnected biogeochemical processes in an aquifer system.</title>
        <authorList>
            <person name="Anantharaman K."/>
            <person name="Brown C.T."/>
            <person name="Hug L.A."/>
            <person name="Sharon I."/>
            <person name="Castelle C.J."/>
            <person name="Probst A.J."/>
            <person name="Thomas B.C."/>
            <person name="Singh A."/>
            <person name="Wilkins M.J."/>
            <person name="Karaoz U."/>
            <person name="Brodie E.L."/>
            <person name="Williams K.H."/>
            <person name="Hubbard S.S."/>
            <person name="Banfield J.F."/>
        </authorList>
    </citation>
    <scope>NUCLEOTIDE SEQUENCE [LARGE SCALE GENOMIC DNA]</scope>
</reference>
<organism evidence="3 4">
    <name type="scientific">Candidatus Zambryskibacteria bacterium RIFCSPHIGHO2_02_FULL_43_14</name>
    <dbReference type="NCBI Taxonomy" id="1802748"/>
    <lineage>
        <taxon>Bacteria</taxon>
        <taxon>Candidatus Zambryskiibacteriota</taxon>
    </lineage>
</organism>
<dbReference type="InterPro" id="IPR039448">
    <property type="entry name" value="Beta_helix"/>
</dbReference>
<feature type="region of interest" description="Disordered" evidence="1">
    <location>
        <begin position="472"/>
        <end position="492"/>
    </location>
</feature>